<gene>
    <name evidence="1" type="primary">BnaCnng27300D</name>
    <name evidence="1" type="ORF">GSBRNA2T00014296001</name>
</gene>
<sequence length="15" mass="1685">MPMFKGVEVVLHVKA</sequence>
<keyword evidence="2" id="KW-1185">Reference proteome</keyword>
<organism evidence="1 2">
    <name type="scientific">Brassica napus</name>
    <name type="common">Rape</name>
    <dbReference type="NCBI Taxonomy" id="3708"/>
    <lineage>
        <taxon>Eukaryota</taxon>
        <taxon>Viridiplantae</taxon>
        <taxon>Streptophyta</taxon>
        <taxon>Embryophyta</taxon>
        <taxon>Tracheophyta</taxon>
        <taxon>Spermatophyta</taxon>
        <taxon>Magnoliopsida</taxon>
        <taxon>eudicotyledons</taxon>
        <taxon>Gunneridae</taxon>
        <taxon>Pentapetalae</taxon>
        <taxon>rosids</taxon>
        <taxon>malvids</taxon>
        <taxon>Brassicales</taxon>
        <taxon>Brassicaceae</taxon>
        <taxon>Brassiceae</taxon>
        <taxon>Brassica</taxon>
    </lineage>
</organism>
<reference evidence="1 2" key="1">
    <citation type="journal article" date="2014" name="Science">
        <title>Plant genetics. Early allopolyploid evolution in the post-Neolithic Brassica napus oilseed genome.</title>
        <authorList>
            <person name="Chalhoub B."/>
            <person name="Denoeud F."/>
            <person name="Liu S."/>
            <person name="Parkin I.A."/>
            <person name="Tang H."/>
            <person name="Wang X."/>
            <person name="Chiquet J."/>
            <person name="Belcram H."/>
            <person name="Tong C."/>
            <person name="Samans B."/>
            <person name="Correa M."/>
            <person name="Da Silva C."/>
            <person name="Just J."/>
            <person name="Falentin C."/>
            <person name="Koh C.S."/>
            <person name="Le Clainche I."/>
            <person name="Bernard M."/>
            <person name="Bento P."/>
            <person name="Noel B."/>
            <person name="Labadie K."/>
            <person name="Alberti A."/>
            <person name="Charles M."/>
            <person name="Arnaud D."/>
            <person name="Guo H."/>
            <person name="Daviaud C."/>
            <person name="Alamery S."/>
            <person name="Jabbari K."/>
            <person name="Zhao M."/>
            <person name="Edger P.P."/>
            <person name="Chelaifa H."/>
            <person name="Tack D."/>
            <person name="Lassalle G."/>
            <person name="Mestiri I."/>
            <person name="Schnel N."/>
            <person name="Le Paslier M.C."/>
            <person name="Fan G."/>
            <person name="Renault V."/>
            <person name="Bayer P.E."/>
            <person name="Golicz A.A."/>
            <person name="Manoli S."/>
            <person name="Lee T.H."/>
            <person name="Thi V.H."/>
            <person name="Chalabi S."/>
            <person name="Hu Q."/>
            <person name="Fan C."/>
            <person name="Tollenaere R."/>
            <person name="Lu Y."/>
            <person name="Battail C."/>
            <person name="Shen J."/>
            <person name="Sidebottom C.H."/>
            <person name="Wang X."/>
            <person name="Canaguier A."/>
            <person name="Chauveau A."/>
            <person name="Berard A."/>
            <person name="Deniot G."/>
            <person name="Guan M."/>
            <person name="Liu Z."/>
            <person name="Sun F."/>
            <person name="Lim Y.P."/>
            <person name="Lyons E."/>
            <person name="Town C.D."/>
            <person name="Bancroft I."/>
            <person name="Wang X."/>
            <person name="Meng J."/>
            <person name="Ma J."/>
            <person name="Pires J.C."/>
            <person name="King G.J."/>
            <person name="Brunel D."/>
            <person name="Delourme R."/>
            <person name="Renard M."/>
            <person name="Aury J.M."/>
            <person name="Adams K.L."/>
            <person name="Batley J."/>
            <person name="Snowdon R.J."/>
            <person name="Tost J."/>
            <person name="Edwards D."/>
            <person name="Zhou Y."/>
            <person name="Hua W."/>
            <person name="Sharpe A.G."/>
            <person name="Paterson A.H."/>
            <person name="Guan C."/>
            <person name="Wincker P."/>
        </authorList>
    </citation>
    <scope>NUCLEOTIDE SEQUENCE [LARGE SCALE GENOMIC DNA]</scope>
    <source>
        <strain evidence="2">cv. Darmor-bzh</strain>
    </source>
</reference>
<accession>A0A078IWY8</accession>
<name>A0A078IWY8_BRANA</name>
<dbReference type="PaxDb" id="3708-A0A078IWY8"/>
<proteinExistence type="predicted"/>
<evidence type="ECO:0000313" key="2">
    <source>
        <dbReference type="Proteomes" id="UP000028999"/>
    </source>
</evidence>
<evidence type="ECO:0000313" key="1">
    <source>
        <dbReference type="EMBL" id="CDY54554.1"/>
    </source>
</evidence>
<protein>
    <submittedName>
        <fullName evidence="1">BnaCnng27300D protein</fullName>
    </submittedName>
</protein>
<dbReference type="Proteomes" id="UP000028999">
    <property type="component" value="Unassembled WGS sequence"/>
</dbReference>
<dbReference type="EMBL" id="LK033329">
    <property type="protein sequence ID" value="CDY54554.1"/>
    <property type="molecule type" value="Genomic_DNA"/>
</dbReference>